<reference evidence="1 2" key="1">
    <citation type="submission" date="2022-02" db="EMBL/GenBank/DDBJ databases">
        <title>The genome sequence of Shewanella sp. 3B26.</title>
        <authorList>
            <person name="Du J."/>
        </authorList>
    </citation>
    <scope>NUCLEOTIDE SEQUENCE [LARGE SCALE GENOMIC DNA]</scope>
    <source>
        <strain evidence="1 2">3B26</strain>
    </source>
</reference>
<dbReference type="AlphaFoldDB" id="A0AAJ1BF65"/>
<organism evidence="1 2">
    <name type="scientific">Shewanella zhuhaiensis</name>
    <dbReference type="NCBI Taxonomy" id="2919576"/>
    <lineage>
        <taxon>Bacteria</taxon>
        <taxon>Pseudomonadati</taxon>
        <taxon>Pseudomonadota</taxon>
        <taxon>Gammaproteobacteria</taxon>
        <taxon>Alteromonadales</taxon>
        <taxon>Shewanellaceae</taxon>
        <taxon>Shewanella</taxon>
    </lineage>
</organism>
<keyword evidence="2" id="KW-1185">Reference proteome</keyword>
<dbReference type="Proteomes" id="UP001297581">
    <property type="component" value="Unassembled WGS sequence"/>
</dbReference>
<name>A0AAJ1BF65_9GAMM</name>
<protein>
    <submittedName>
        <fullName evidence="1">Uncharacterized protein</fullName>
    </submittedName>
</protein>
<sequence>MSQVQNSTASISDAQTSSAEALSQQGSVIKSANAAVQRGVARADGKLSLTAASLEFTPYNNQLGLGPYQVARTEIVRAEKCLGKGGGFLPVTTDAMRITLSSGDSLEFIVANPQEWIGALNG</sequence>
<comment type="caution">
    <text evidence="1">The sequence shown here is derived from an EMBL/GenBank/DDBJ whole genome shotgun (WGS) entry which is preliminary data.</text>
</comment>
<accession>A0AAJ1BF65</accession>
<dbReference type="EMBL" id="JAKUDL010000001">
    <property type="protein sequence ID" value="MCH4293518.1"/>
    <property type="molecule type" value="Genomic_DNA"/>
</dbReference>
<evidence type="ECO:0000313" key="2">
    <source>
        <dbReference type="Proteomes" id="UP001297581"/>
    </source>
</evidence>
<evidence type="ECO:0000313" key="1">
    <source>
        <dbReference type="EMBL" id="MCH4293518.1"/>
    </source>
</evidence>
<dbReference type="RefSeq" id="WP_240590032.1">
    <property type="nucleotide sequence ID" value="NZ_JAKUDL010000001.1"/>
</dbReference>
<gene>
    <name evidence="1" type="ORF">MJ923_04270</name>
</gene>
<proteinExistence type="predicted"/>